<dbReference type="EC" id="3.5.3.9" evidence="5"/>
<dbReference type="InterPro" id="IPR010158">
    <property type="entry name" value="Amidase_Cbmase"/>
</dbReference>
<feature type="binding site" evidence="3">
    <location>
        <position position="106"/>
    </location>
    <ligand>
        <name>Zn(2+)</name>
        <dbReference type="ChEBI" id="CHEBI:29105"/>
        <label>2</label>
    </ligand>
</feature>
<evidence type="ECO:0000313" key="6">
    <source>
        <dbReference type="Proteomes" id="UP000450917"/>
    </source>
</evidence>
<dbReference type="InterPro" id="IPR002933">
    <property type="entry name" value="Peptidase_M20"/>
</dbReference>
<dbReference type="Pfam" id="PF01546">
    <property type="entry name" value="Peptidase_M20"/>
    <property type="match status" value="1"/>
</dbReference>
<dbReference type="GO" id="GO:0047652">
    <property type="term" value="F:allantoate deiminase activity"/>
    <property type="evidence" value="ECO:0007669"/>
    <property type="project" value="UniProtKB-EC"/>
</dbReference>
<keyword evidence="3" id="KW-0479">Metal-binding</keyword>
<keyword evidence="6" id="KW-1185">Reference proteome</keyword>
<feature type="binding site" evidence="3">
    <location>
        <position position="95"/>
    </location>
    <ligand>
        <name>Zn(2+)</name>
        <dbReference type="ChEBI" id="CHEBI:29105"/>
        <label>1</label>
    </ligand>
</feature>
<evidence type="ECO:0000313" key="5">
    <source>
        <dbReference type="EMBL" id="MUG72940.1"/>
    </source>
</evidence>
<dbReference type="PIRSF" id="PIRSF001235">
    <property type="entry name" value="Amidase_carbamoylase"/>
    <property type="match status" value="1"/>
</dbReference>
<organism evidence="5 6">
    <name type="scientific">Paenibacillus validus</name>
    <dbReference type="NCBI Taxonomy" id="44253"/>
    <lineage>
        <taxon>Bacteria</taxon>
        <taxon>Bacillati</taxon>
        <taxon>Bacillota</taxon>
        <taxon>Bacilli</taxon>
        <taxon>Bacillales</taxon>
        <taxon>Paenibacillaceae</taxon>
        <taxon>Paenibacillus</taxon>
    </lineage>
</organism>
<feature type="binding site" evidence="4">
    <location>
        <position position="289"/>
    </location>
    <ligand>
        <name>allantoate</name>
        <dbReference type="ChEBI" id="CHEBI:17536"/>
    </ligand>
</feature>
<dbReference type="Gene3D" id="3.40.630.10">
    <property type="entry name" value="Zn peptidases"/>
    <property type="match status" value="1"/>
</dbReference>
<feature type="binding site" evidence="3">
    <location>
        <position position="396"/>
    </location>
    <ligand>
        <name>Zn(2+)</name>
        <dbReference type="ChEBI" id="CHEBI:29105"/>
        <label>2</label>
    </ligand>
</feature>
<comment type="similarity">
    <text evidence="1">Belongs to the peptidase M20 family.</text>
</comment>
<dbReference type="NCBIfam" id="TIGR01879">
    <property type="entry name" value="hydantase"/>
    <property type="match status" value="1"/>
</dbReference>
<proteinExistence type="inferred from homology"/>
<dbReference type="Proteomes" id="UP000450917">
    <property type="component" value="Unassembled WGS sequence"/>
</dbReference>
<dbReference type="SUPFAM" id="SSF55031">
    <property type="entry name" value="Bacterial exopeptidase dimerisation domain"/>
    <property type="match status" value="1"/>
</dbReference>
<protein>
    <submittedName>
        <fullName evidence="5">Allantoate deiminase</fullName>
        <ecNumber evidence="5">3.5.3.9</ecNumber>
    </submittedName>
</protein>
<evidence type="ECO:0000256" key="2">
    <source>
        <dbReference type="ARBA" id="ARBA00022801"/>
    </source>
</evidence>
<dbReference type="NCBIfam" id="NF006768">
    <property type="entry name" value="PRK09290.1-1"/>
    <property type="match status" value="1"/>
</dbReference>
<dbReference type="RefSeq" id="WP_155615395.1">
    <property type="nucleotide sequence ID" value="NZ_WNZX01000019.1"/>
</dbReference>
<comment type="cofactor">
    <cofactor evidence="3">
        <name>Zn(2+)</name>
        <dbReference type="ChEBI" id="CHEBI:29105"/>
    </cofactor>
    <text evidence="3">Binds 2 Zn(2+) ions per subunit.</text>
</comment>
<dbReference type="SUPFAM" id="SSF53187">
    <property type="entry name" value="Zn-dependent exopeptidases"/>
    <property type="match status" value="1"/>
</dbReference>
<feature type="binding site" evidence="3">
    <location>
        <position position="106"/>
    </location>
    <ligand>
        <name>Zn(2+)</name>
        <dbReference type="ChEBI" id="CHEBI:29105"/>
        <label>1</label>
    </ligand>
</feature>
<evidence type="ECO:0000256" key="4">
    <source>
        <dbReference type="PIRSR" id="PIRSR001235-2"/>
    </source>
</evidence>
<evidence type="ECO:0000256" key="1">
    <source>
        <dbReference type="ARBA" id="ARBA00006153"/>
    </source>
</evidence>
<sequence length="428" mass="47148">MEGKVTFSLHDKCEIIESITEEIEEFMLWMGSFGKQEEGGVTRLLYSEAWRDAQLALAAAMEQAGLEASFDWVGNLFGKLPGTETNKTSIMTGSHVDTVKNGGMYDGTFGIAAGVIALKYLKQHFGMPKRSLEVVSLCEEEGSRFPMTYWGSGSITGRRHVEEIALLTDENGISFREAMEAAGFGSGTLRDSRRQDIGAFIELHVEQGIVLERKNLNIGIVEAIVGQRRYTIEVTGEANHAGTTPMMWRKDALGGASGMTQYLLNAAREQGAPLVATVGRFEVKPNVANVIPEKVIFTVDVRHPDATVLETFCHRFLTEFRKIAEEQELHVQTHLWMNASPVNMDKGLSAKIERICKSHDISHLSMASGAGHDAQMFQHICPSALIFVPSHLGISHSPQEYTSPADLAVGTAVLIELLYLLGYKEEEI</sequence>
<dbReference type="NCBIfam" id="NF006771">
    <property type="entry name" value="PRK09290.1-5"/>
    <property type="match status" value="1"/>
</dbReference>
<dbReference type="PANTHER" id="PTHR32494">
    <property type="entry name" value="ALLANTOATE DEIMINASE-RELATED"/>
    <property type="match status" value="1"/>
</dbReference>
<comment type="caution">
    <text evidence="5">The sequence shown here is derived from an EMBL/GenBank/DDBJ whole genome shotgun (WGS) entry which is preliminary data.</text>
</comment>
<dbReference type="InterPro" id="IPR036264">
    <property type="entry name" value="Bact_exopeptidase_dim_dom"/>
</dbReference>
<dbReference type="Gene3D" id="3.30.70.360">
    <property type="match status" value="1"/>
</dbReference>
<dbReference type="EMBL" id="WNZX01000019">
    <property type="protein sequence ID" value="MUG72940.1"/>
    <property type="molecule type" value="Genomic_DNA"/>
</dbReference>
<dbReference type="PANTHER" id="PTHR32494:SF5">
    <property type="entry name" value="ALLANTOATE AMIDOHYDROLASE"/>
    <property type="match status" value="1"/>
</dbReference>
<reference evidence="5 6" key="1">
    <citation type="submission" date="2019-11" db="EMBL/GenBank/DDBJ databases">
        <title>Draft genome sequences of five Paenibacillus species of dairy origin.</title>
        <authorList>
            <person name="Olajide A.M."/>
            <person name="Chen S."/>
            <person name="Lapointe G."/>
        </authorList>
    </citation>
    <scope>NUCLEOTIDE SEQUENCE [LARGE SCALE GENOMIC DNA]</scope>
    <source>
        <strain evidence="5 6">2CS3</strain>
    </source>
</reference>
<keyword evidence="3" id="KW-0862">Zinc</keyword>
<accession>A0A7X3CTM1</accession>
<keyword evidence="2 5" id="KW-0378">Hydrolase</keyword>
<dbReference type="AlphaFoldDB" id="A0A7X3CTM1"/>
<feature type="binding site" evidence="3">
    <location>
        <position position="204"/>
    </location>
    <ligand>
        <name>Zn(2+)</name>
        <dbReference type="ChEBI" id="CHEBI:29105"/>
        <label>1</label>
    </ligand>
</feature>
<dbReference type="GO" id="GO:0046872">
    <property type="term" value="F:metal ion binding"/>
    <property type="evidence" value="ECO:0007669"/>
    <property type="project" value="UniProtKB-KW"/>
</dbReference>
<name>A0A7X3CTM1_9BACL</name>
<feature type="binding site" evidence="4">
    <location>
        <position position="229"/>
    </location>
    <ligand>
        <name>allantoate</name>
        <dbReference type="ChEBI" id="CHEBI:17536"/>
    </ligand>
</feature>
<evidence type="ECO:0000256" key="3">
    <source>
        <dbReference type="PIRSR" id="PIRSR001235-1"/>
    </source>
</evidence>
<feature type="binding site" evidence="4">
    <location>
        <position position="302"/>
    </location>
    <ligand>
        <name>allantoate</name>
        <dbReference type="ChEBI" id="CHEBI:17536"/>
    </ligand>
</feature>
<feature type="binding site" evidence="3">
    <location>
        <position position="141"/>
    </location>
    <ligand>
        <name>Zn(2+)</name>
        <dbReference type="ChEBI" id="CHEBI:29105"/>
        <label>2</label>
    </ligand>
</feature>
<dbReference type="CDD" id="cd03884">
    <property type="entry name" value="M20_bAS"/>
    <property type="match status" value="1"/>
</dbReference>
<gene>
    <name evidence="5" type="primary">allC</name>
    <name evidence="5" type="ORF">GNP93_19970</name>
</gene>